<reference evidence="5 6" key="1">
    <citation type="submission" date="2020-08" db="EMBL/GenBank/DDBJ databases">
        <title>Acidobacteriota in marine sediments use diverse sulfur dissimilation pathways.</title>
        <authorList>
            <person name="Wasmund K."/>
        </authorList>
    </citation>
    <scope>NUCLEOTIDE SEQUENCE [LARGE SCALE GENOMIC DNA]</scope>
    <source>
        <strain evidence="5">MAG AM3-A</strain>
    </source>
</reference>
<evidence type="ECO:0000259" key="4">
    <source>
        <dbReference type="SMART" id="SM00382"/>
    </source>
</evidence>
<dbReference type="GO" id="GO:0005524">
    <property type="term" value="F:ATP binding"/>
    <property type="evidence" value="ECO:0007669"/>
    <property type="project" value="InterPro"/>
</dbReference>
<dbReference type="SMART" id="SM00382">
    <property type="entry name" value="AAA"/>
    <property type="match status" value="1"/>
</dbReference>
<dbReference type="AlphaFoldDB" id="A0A8J6Y698"/>
<evidence type="ECO:0000256" key="3">
    <source>
        <dbReference type="ARBA" id="ARBA00066752"/>
    </source>
</evidence>
<organism evidence="5 6">
    <name type="scientific">Candidatus Sulfomarinibacter kjeldsenii</name>
    <dbReference type="NCBI Taxonomy" id="2885994"/>
    <lineage>
        <taxon>Bacteria</taxon>
        <taxon>Pseudomonadati</taxon>
        <taxon>Acidobacteriota</taxon>
        <taxon>Thermoanaerobaculia</taxon>
        <taxon>Thermoanaerobaculales</taxon>
        <taxon>Candidatus Sulfomarinibacteraceae</taxon>
        <taxon>Candidatus Sulfomarinibacter</taxon>
    </lineage>
</organism>
<evidence type="ECO:0000256" key="1">
    <source>
        <dbReference type="ARBA" id="ARBA00011040"/>
    </source>
</evidence>
<dbReference type="InterPro" id="IPR027417">
    <property type="entry name" value="P-loop_NTPase"/>
</dbReference>
<dbReference type="InterPro" id="IPR025723">
    <property type="entry name" value="ArsA/GET3_ATPase-like"/>
</dbReference>
<dbReference type="SUPFAM" id="SSF52540">
    <property type="entry name" value="P-loop containing nucleoside triphosphate hydrolases"/>
    <property type="match status" value="1"/>
</dbReference>
<feature type="domain" description="AAA+ ATPase" evidence="4">
    <location>
        <begin position="9"/>
        <end position="257"/>
    </location>
</feature>
<comment type="catalytic activity">
    <reaction evidence="2">
        <text>arsenite(in) + ATP + H2O = arsenite(out) + ADP + phosphate + H(+)</text>
        <dbReference type="Rhea" id="RHEA:11348"/>
        <dbReference type="ChEBI" id="CHEBI:15377"/>
        <dbReference type="ChEBI" id="CHEBI:15378"/>
        <dbReference type="ChEBI" id="CHEBI:29242"/>
        <dbReference type="ChEBI" id="CHEBI:30616"/>
        <dbReference type="ChEBI" id="CHEBI:43474"/>
        <dbReference type="ChEBI" id="CHEBI:456216"/>
        <dbReference type="EC" id="7.3.2.7"/>
    </reaction>
</comment>
<accession>A0A8J6Y698</accession>
<sequence>MGILNRLDQLQLLVVTGKGGVGKSTVTAALGAHLANRGRKVLLIEVDPRENLHQLLDTPPSGGEIVEAAANLWIQHIDPRELLDDLVREKLKVGALVRKVLASPVHLHFTEGAPGLKQTAVFGRALRMVEGHGPKELRRPDVVILDAPASGHGIAWMAAPQLVSEVISSGPIGKMAAEIATFLADRERFGSIVVTTAEEMPVQEVLELLDAMSTRLDRRPELVVVNSIYPKAPEAHATDDDATRLWIRRRQVNEAELARLAAEFDGPVAEIPLEPIDAGPALVGVVGEHLTDAFEDG</sequence>
<proteinExistence type="inferred from homology"/>
<dbReference type="Proteomes" id="UP000598633">
    <property type="component" value="Unassembled WGS sequence"/>
</dbReference>
<evidence type="ECO:0000256" key="2">
    <source>
        <dbReference type="ARBA" id="ARBA00052296"/>
    </source>
</evidence>
<dbReference type="GO" id="GO:0015446">
    <property type="term" value="F:ATPase-coupled arsenite transmembrane transporter activity"/>
    <property type="evidence" value="ECO:0007669"/>
    <property type="project" value="UniProtKB-EC"/>
</dbReference>
<dbReference type="CDD" id="cd02035">
    <property type="entry name" value="ArsA"/>
    <property type="match status" value="1"/>
</dbReference>
<dbReference type="InterPro" id="IPR016300">
    <property type="entry name" value="ATPase_ArsA/GET3"/>
</dbReference>
<gene>
    <name evidence="5" type="ORF">IFJ97_07080</name>
</gene>
<evidence type="ECO:0000313" key="6">
    <source>
        <dbReference type="Proteomes" id="UP000598633"/>
    </source>
</evidence>
<dbReference type="PANTHER" id="PTHR10803:SF3">
    <property type="entry name" value="ATPASE GET3"/>
    <property type="match status" value="1"/>
</dbReference>
<dbReference type="PANTHER" id="PTHR10803">
    <property type="entry name" value="ARSENICAL PUMP-DRIVING ATPASE ARSENITE-TRANSLOCATING ATPASE"/>
    <property type="match status" value="1"/>
</dbReference>
<dbReference type="Gene3D" id="3.40.50.300">
    <property type="entry name" value="P-loop containing nucleotide triphosphate hydrolases"/>
    <property type="match status" value="1"/>
</dbReference>
<comment type="caution">
    <text evidence="5">The sequence shown here is derived from an EMBL/GenBank/DDBJ whole genome shotgun (WGS) entry which is preliminary data.</text>
</comment>
<protein>
    <recommendedName>
        <fullName evidence="3">arsenite-transporting ATPase</fullName>
        <ecNumber evidence="3">7.3.2.7</ecNumber>
    </recommendedName>
</protein>
<dbReference type="Pfam" id="PF02374">
    <property type="entry name" value="ArsA_ATPase"/>
    <property type="match status" value="1"/>
</dbReference>
<dbReference type="EC" id="7.3.2.7" evidence="3"/>
<name>A0A8J6Y698_9BACT</name>
<dbReference type="GO" id="GO:0016887">
    <property type="term" value="F:ATP hydrolysis activity"/>
    <property type="evidence" value="ECO:0007669"/>
    <property type="project" value="InterPro"/>
</dbReference>
<dbReference type="InterPro" id="IPR003593">
    <property type="entry name" value="AAA+_ATPase"/>
</dbReference>
<dbReference type="EMBL" id="JACXWA010000116">
    <property type="protein sequence ID" value="MBD3871102.1"/>
    <property type="molecule type" value="Genomic_DNA"/>
</dbReference>
<comment type="similarity">
    <text evidence="1">Belongs to the arsA ATPase family.</text>
</comment>
<evidence type="ECO:0000313" key="5">
    <source>
        <dbReference type="EMBL" id="MBD3871102.1"/>
    </source>
</evidence>